<keyword evidence="2 4" id="KW-0472">Membrane</keyword>
<dbReference type="Gene3D" id="3.30.1450.10">
    <property type="match status" value="1"/>
</dbReference>
<evidence type="ECO:0000313" key="6">
    <source>
        <dbReference type="EMBL" id="KHF25165.1"/>
    </source>
</evidence>
<dbReference type="GO" id="GO:0043165">
    <property type="term" value="P:Gram-negative-bacterium-type cell outer membrane assembly"/>
    <property type="evidence" value="ECO:0007669"/>
    <property type="project" value="UniProtKB-UniRule"/>
</dbReference>
<evidence type="ECO:0000313" key="7">
    <source>
        <dbReference type="Proteomes" id="UP000030856"/>
    </source>
</evidence>
<dbReference type="STRING" id="2340.JV46_09920"/>
<sequence>MNKILTLSAIFTGLLASGCSTTEKITSIVPDSISNWSLVHKATIQQGNILTEDALEELSPGMSKDEVRISLGSPSLVDVFHQERWDYIYSIDVPGEEPVLKTLSIYFTDDLVDRVEGDYEADERSEQEAKRVVVTVPDYRGEDIFKRTLKKIGIADEARSE</sequence>
<accession>A0A0B0H7R6</accession>
<evidence type="ECO:0000256" key="1">
    <source>
        <dbReference type="ARBA" id="ARBA00022729"/>
    </source>
</evidence>
<dbReference type="GO" id="GO:1990063">
    <property type="term" value="C:Bam protein complex"/>
    <property type="evidence" value="ECO:0007669"/>
    <property type="project" value="TreeGrafter"/>
</dbReference>
<dbReference type="HAMAP" id="MF_00925">
    <property type="entry name" value="OM_assembly_BamE"/>
    <property type="match status" value="1"/>
</dbReference>
<name>A0A0B0H7R6_SOVGS</name>
<dbReference type="InterPro" id="IPR007450">
    <property type="entry name" value="BamE_dom"/>
</dbReference>
<keyword evidence="7" id="KW-1185">Reference proteome</keyword>
<dbReference type="RefSeq" id="WP_043117386.1">
    <property type="nucleotide sequence ID" value="NZ_JRAA01000002.1"/>
</dbReference>
<dbReference type="AlphaFoldDB" id="A0A0B0H7R6"/>
<dbReference type="InterPro" id="IPR026592">
    <property type="entry name" value="BamE"/>
</dbReference>
<dbReference type="PANTHER" id="PTHR37482:SF1">
    <property type="entry name" value="OUTER MEMBRANE PROTEIN ASSEMBLY FACTOR BAME"/>
    <property type="match status" value="1"/>
</dbReference>
<comment type="function">
    <text evidence="4">Part of the outer membrane protein assembly complex, which is involved in assembly and insertion of beta-barrel proteins into the outer membrane.</text>
</comment>
<comment type="similarity">
    <text evidence="4">Belongs to the BamE family.</text>
</comment>
<protein>
    <recommendedName>
        <fullName evidence="4">Outer membrane protein assembly factor BamE</fullName>
    </recommendedName>
</protein>
<keyword evidence="4" id="KW-0449">Lipoprotein</keyword>
<evidence type="ECO:0000256" key="3">
    <source>
        <dbReference type="ARBA" id="ARBA00023237"/>
    </source>
</evidence>
<dbReference type="eggNOG" id="COG2913">
    <property type="taxonomic scope" value="Bacteria"/>
</dbReference>
<proteinExistence type="inferred from homology"/>
<keyword evidence="3 4" id="KW-0998">Cell outer membrane</keyword>
<keyword evidence="4" id="KW-0564">Palmitate</keyword>
<dbReference type="Pfam" id="PF04355">
    <property type="entry name" value="BamE"/>
    <property type="match status" value="1"/>
</dbReference>
<organism evidence="6 7">
    <name type="scientific">Solemya velum gill symbiont</name>
    <dbReference type="NCBI Taxonomy" id="2340"/>
    <lineage>
        <taxon>Bacteria</taxon>
        <taxon>Pseudomonadati</taxon>
        <taxon>Pseudomonadota</taxon>
        <taxon>Gammaproteobacteria</taxon>
        <taxon>sulfur-oxidizing symbionts</taxon>
    </lineage>
</organism>
<dbReference type="GO" id="GO:0051205">
    <property type="term" value="P:protein insertion into membrane"/>
    <property type="evidence" value="ECO:0007669"/>
    <property type="project" value="UniProtKB-UniRule"/>
</dbReference>
<comment type="caution">
    <text evidence="6">The sequence shown here is derived from an EMBL/GenBank/DDBJ whole genome shotgun (WGS) entry which is preliminary data.</text>
</comment>
<dbReference type="PROSITE" id="PS51257">
    <property type="entry name" value="PROKAR_LIPOPROTEIN"/>
    <property type="match status" value="1"/>
</dbReference>
<dbReference type="GO" id="GO:0030674">
    <property type="term" value="F:protein-macromolecule adaptor activity"/>
    <property type="evidence" value="ECO:0007669"/>
    <property type="project" value="TreeGrafter"/>
</dbReference>
<dbReference type="EMBL" id="JRAA01000002">
    <property type="protein sequence ID" value="KHF25165.1"/>
    <property type="molecule type" value="Genomic_DNA"/>
</dbReference>
<dbReference type="OrthoDB" id="9808250at2"/>
<dbReference type="InterPro" id="IPR037873">
    <property type="entry name" value="BamE-like"/>
</dbReference>
<feature type="domain" description="Outer membrane protein assembly factor BamE" evidence="5">
    <location>
        <begin position="47"/>
        <end position="115"/>
    </location>
</feature>
<dbReference type="PANTHER" id="PTHR37482">
    <property type="entry name" value="OUTER MEMBRANE PROTEIN ASSEMBLY FACTOR BAME"/>
    <property type="match status" value="1"/>
</dbReference>
<keyword evidence="1 4" id="KW-0732">Signal</keyword>
<comment type="subcellular location">
    <subcellularLocation>
        <location evidence="4">Cell outer membrane</location>
        <topology evidence="4">Lipid-anchor</topology>
    </subcellularLocation>
</comment>
<reference evidence="6 7" key="1">
    <citation type="journal article" date="2014" name="BMC Genomics">
        <title>The genome of the intracellular bacterium of the coastal bivalve, Solemya velum: a blueprint for thriving in and out of symbiosis.</title>
        <authorList>
            <person name="Dmytrenko O."/>
            <person name="Russell S.L."/>
            <person name="Loo W.T."/>
            <person name="Fontanez K.M."/>
            <person name="Liao L."/>
            <person name="Roeselers G."/>
            <person name="Sharma R."/>
            <person name="Stewart F.J."/>
            <person name="Newton I.L."/>
            <person name="Woyke T."/>
            <person name="Wu D."/>
            <person name="Lang J.M."/>
            <person name="Eisen J.A."/>
            <person name="Cavanaugh C.M."/>
        </authorList>
    </citation>
    <scope>NUCLEOTIDE SEQUENCE [LARGE SCALE GENOMIC DNA]</scope>
    <source>
        <strain evidence="6 7">WH</strain>
    </source>
</reference>
<comment type="subunit">
    <text evidence="4">Part of the Bam complex.</text>
</comment>
<evidence type="ECO:0000259" key="5">
    <source>
        <dbReference type="Pfam" id="PF04355"/>
    </source>
</evidence>
<dbReference type="Proteomes" id="UP000030856">
    <property type="component" value="Unassembled WGS sequence"/>
</dbReference>
<evidence type="ECO:0000256" key="2">
    <source>
        <dbReference type="ARBA" id="ARBA00023136"/>
    </source>
</evidence>
<gene>
    <name evidence="4" type="primary">bamE</name>
    <name evidence="6" type="ORF">JV46_09920</name>
</gene>
<evidence type="ECO:0000256" key="4">
    <source>
        <dbReference type="HAMAP-Rule" id="MF_00925"/>
    </source>
</evidence>